<dbReference type="Gene3D" id="2.170.150.80">
    <property type="entry name" value="NAC domain"/>
    <property type="match status" value="2"/>
</dbReference>
<dbReference type="InterPro" id="IPR003441">
    <property type="entry name" value="NAC-dom"/>
</dbReference>
<evidence type="ECO:0000313" key="7">
    <source>
        <dbReference type="EnsemblPlants" id="LPERR07G12620.1"/>
    </source>
</evidence>
<dbReference type="PANTHER" id="PTHR31719">
    <property type="entry name" value="NAC TRANSCRIPTION FACTOR 56"/>
    <property type="match status" value="1"/>
</dbReference>
<dbReference type="Proteomes" id="UP000032180">
    <property type="component" value="Chromosome 7"/>
</dbReference>
<dbReference type="InterPro" id="IPR036093">
    <property type="entry name" value="NAC_dom_sf"/>
</dbReference>
<evidence type="ECO:0000256" key="4">
    <source>
        <dbReference type="ARBA" id="ARBA00023242"/>
    </source>
</evidence>
<dbReference type="PROSITE" id="PS51005">
    <property type="entry name" value="NAC"/>
    <property type="match status" value="2"/>
</dbReference>
<dbReference type="EnsemblPlants" id="LPERR07G12620.1">
    <property type="protein sequence ID" value="LPERR07G12620.1"/>
    <property type="gene ID" value="LPERR07G12620"/>
</dbReference>
<evidence type="ECO:0000256" key="3">
    <source>
        <dbReference type="ARBA" id="ARBA00023163"/>
    </source>
</evidence>
<accession>A0A0D9WZ20</accession>
<reference evidence="8" key="2">
    <citation type="submission" date="2013-12" db="EMBL/GenBank/DDBJ databases">
        <authorList>
            <person name="Yu Y."/>
            <person name="Lee S."/>
            <person name="de Baynast K."/>
            <person name="Wissotski M."/>
            <person name="Liu L."/>
            <person name="Talag J."/>
            <person name="Goicoechea J."/>
            <person name="Angelova A."/>
            <person name="Jetty R."/>
            <person name="Kudrna D."/>
            <person name="Golser W."/>
            <person name="Rivera L."/>
            <person name="Zhang J."/>
            <person name="Wing R."/>
        </authorList>
    </citation>
    <scope>NUCLEOTIDE SEQUENCE</scope>
</reference>
<protein>
    <recommendedName>
        <fullName evidence="6">NAC domain-containing protein</fullName>
    </recommendedName>
</protein>
<organism evidence="7 8">
    <name type="scientific">Leersia perrieri</name>
    <dbReference type="NCBI Taxonomy" id="77586"/>
    <lineage>
        <taxon>Eukaryota</taxon>
        <taxon>Viridiplantae</taxon>
        <taxon>Streptophyta</taxon>
        <taxon>Embryophyta</taxon>
        <taxon>Tracheophyta</taxon>
        <taxon>Spermatophyta</taxon>
        <taxon>Magnoliopsida</taxon>
        <taxon>Liliopsida</taxon>
        <taxon>Poales</taxon>
        <taxon>Poaceae</taxon>
        <taxon>BOP clade</taxon>
        <taxon>Oryzoideae</taxon>
        <taxon>Oryzeae</taxon>
        <taxon>Oryzinae</taxon>
        <taxon>Leersia</taxon>
    </lineage>
</organism>
<keyword evidence="3" id="KW-0804">Transcription</keyword>
<keyword evidence="1" id="KW-0805">Transcription regulation</keyword>
<evidence type="ECO:0000256" key="2">
    <source>
        <dbReference type="ARBA" id="ARBA00023125"/>
    </source>
</evidence>
<evidence type="ECO:0000256" key="1">
    <source>
        <dbReference type="ARBA" id="ARBA00023015"/>
    </source>
</evidence>
<keyword evidence="8" id="KW-1185">Reference proteome</keyword>
<feature type="compositionally biased region" description="Basic and acidic residues" evidence="5">
    <location>
        <begin position="330"/>
        <end position="339"/>
    </location>
</feature>
<evidence type="ECO:0000313" key="8">
    <source>
        <dbReference type="Proteomes" id="UP000032180"/>
    </source>
</evidence>
<dbReference type="GO" id="GO:0003677">
    <property type="term" value="F:DNA binding"/>
    <property type="evidence" value="ECO:0007669"/>
    <property type="project" value="UniProtKB-KW"/>
</dbReference>
<feature type="domain" description="NAC" evidence="6">
    <location>
        <begin position="8"/>
        <end position="151"/>
    </location>
</feature>
<keyword evidence="4" id="KW-0539">Nucleus</keyword>
<proteinExistence type="predicted"/>
<dbReference type="SUPFAM" id="SSF101941">
    <property type="entry name" value="NAC domain"/>
    <property type="match status" value="2"/>
</dbReference>
<dbReference type="AlphaFoldDB" id="A0A0D9WZ20"/>
<dbReference type="Pfam" id="PF02365">
    <property type="entry name" value="NAM"/>
    <property type="match status" value="2"/>
</dbReference>
<feature type="domain" description="NAC" evidence="6">
    <location>
        <begin position="154"/>
        <end position="306"/>
    </location>
</feature>
<reference evidence="7" key="3">
    <citation type="submission" date="2015-04" db="UniProtKB">
        <authorList>
            <consortium name="EnsemblPlants"/>
        </authorList>
    </citation>
    <scope>IDENTIFICATION</scope>
</reference>
<sequence>MDPSAAAEEFSIPFLPTEGELLHCLLRPKIAGAYIDSRFTHLVHDIHDVFALTPDHLAAMHTHAPGARGDKVWYFFSTRIGSGGRGRMVGGDGTKRWFPVGSKKELAGWGGYCRRLRRKGVVAPGWMMLEYGVVAQEHAGSEDGISELTMASETEFPIPFLPTDGELLHCLLRPKIAGAYIDSRFTDLVHDVDDVFALPPDQLAAAHSHAPGARGDKAWYFFSTRIGSGGHGRRVGGDGSKRWCSVGSKKELAGGGGYCRRFRYREKTEKGVVAPGWMMLEYGVVAQEHAVGDGIAELVLCKIFRSPRWHSGSPSSSTSASASVGRKRKAGEFSGREMPDAAFSED</sequence>
<keyword evidence="2" id="KW-0238">DNA-binding</keyword>
<name>A0A0D9WZ20_9ORYZ</name>
<reference evidence="7 8" key="1">
    <citation type="submission" date="2012-08" db="EMBL/GenBank/DDBJ databases">
        <title>Oryza genome evolution.</title>
        <authorList>
            <person name="Wing R.A."/>
        </authorList>
    </citation>
    <scope>NUCLEOTIDE SEQUENCE</scope>
</reference>
<dbReference type="HOGENOM" id="CLU_802568_0_0_1"/>
<feature type="compositionally biased region" description="Low complexity" evidence="5">
    <location>
        <begin position="309"/>
        <end position="323"/>
    </location>
</feature>
<dbReference type="PANTHER" id="PTHR31719:SF243">
    <property type="entry name" value="NAC DOMAIN-CONTAINING PROTEIN"/>
    <property type="match status" value="1"/>
</dbReference>
<dbReference type="Gramene" id="LPERR07G12620.1">
    <property type="protein sequence ID" value="LPERR07G12620.1"/>
    <property type="gene ID" value="LPERR07G12620"/>
</dbReference>
<evidence type="ECO:0000256" key="5">
    <source>
        <dbReference type="SAM" id="MobiDB-lite"/>
    </source>
</evidence>
<dbReference type="GO" id="GO:0006355">
    <property type="term" value="P:regulation of DNA-templated transcription"/>
    <property type="evidence" value="ECO:0007669"/>
    <property type="project" value="InterPro"/>
</dbReference>
<evidence type="ECO:0000259" key="6">
    <source>
        <dbReference type="PROSITE" id="PS51005"/>
    </source>
</evidence>
<feature type="region of interest" description="Disordered" evidence="5">
    <location>
        <begin position="308"/>
        <end position="346"/>
    </location>
</feature>